<dbReference type="eggNOG" id="KOG1362">
    <property type="taxonomic scope" value="Eukaryota"/>
</dbReference>
<feature type="transmembrane region" description="Helical" evidence="7">
    <location>
        <begin position="452"/>
        <end position="471"/>
    </location>
</feature>
<feature type="transmembrane region" description="Helical" evidence="7">
    <location>
        <begin position="240"/>
        <end position="263"/>
    </location>
</feature>
<evidence type="ECO:0000256" key="3">
    <source>
        <dbReference type="ARBA" id="ARBA00022692"/>
    </source>
</evidence>
<evidence type="ECO:0000256" key="5">
    <source>
        <dbReference type="ARBA" id="ARBA00023136"/>
    </source>
</evidence>
<dbReference type="GeneID" id="25565455"/>
<keyword evidence="9" id="KW-1185">Reference proteome</keyword>
<name>A0A0L0DCU2_THETB</name>
<proteinExistence type="inferred from homology"/>
<comment type="function">
    <text evidence="7">Choline transporter.</text>
</comment>
<dbReference type="Pfam" id="PF04515">
    <property type="entry name" value="Choline_transpo"/>
    <property type="match status" value="1"/>
</dbReference>
<evidence type="ECO:0000313" key="9">
    <source>
        <dbReference type="Proteomes" id="UP000054408"/>
    </source>
</evidence>
<comment type="subcellular location">
    <subcellularLocation>
        <location evidence="7">Cell membrane</location>
        <topology evidence="7">Multi-pass membrane protein</topology>
    </subcellularLocation>
    <subcellularLocation>
        <location evidence="1">Membrane</location>
        <topology evidence="1">Multi-pass membrane protein</topology>
    </subcellularLocation>
</comment>
<sequence>MRGRPFVFFGNPLKPFRDEICVKKCPVDNVNIFALSYDKDNIYCRNGYTGNKPRTDILYMGCTGDCPCFPGYSSTPILRRCIPAPGSETVTNSSDTTNIMDKINSTELSRQIMADINAAKYIILFLAGVAVVLSFCWLLLLKTFTGCLVWTTIILVSVLSITISTLLCMEAKEARDEHNDAKRKGVDTVESQLQYRTMTAFAVIATVATAVLLIVVLTMRNKIRLAIQIIKEAGAALTSMPCLFCVPIWTFVILGLFFAYWIATALYLATAGEPLYDPETGEFVTYKASKDVRRMQAYHVFALLWVLAFILGIHECTIAGSIATWYFSHDNKVKGFPILRSLKRTLRYHTGSVALGSLIIAIVQFIRVCIEYVRMQLKGKDNDFVRFLLRCLAYLFACLDRFLRFISRNAYIQIAIYGESFCTSAREAFALLMRNAWRLIAVQFIGDFVINLGKLVVVVIVAIVAFFMLRGKDELGLREGIELNYWAIPFILICVLAFAVCTAMMGLYELAIDTIFLCAMEDFERNDGSLDRPYYASEPLTKLLKDNEKRKMDTDLGKDNI</sequence>
<organism evidence="8 9">
    <name type="scientific">Thecamonas trahens ATCC 50062</name>
    <dbReference type="NCBI Taxonomy" id="461836"/>
    <lineage>
        <taxon>Eukaryota</taxon>
        <taxon>Apusozoa</taxon>
        <taxon>Apusomonadida</taxon>
        <taxon>Apusomonadidae</taxon>
        <taxon>Thecamonas</taxon>
    </lineage>
</organism>
<dbReference type="RefSeq" id="XP_013757414.1">
    <property type="nucleotide sequence ID" value="XM_013901960.1"/>
</dbReference>
<protein>
    <recommendedName>
        <fullName evidence="7">Choline transporter-like protein</fullName>
    </recommendedName>
</protein>
<feature type="transmembrane region" description="Helical" evidence="7">
    <location>
        <begin position="147"/>
        <end position="167"/>
    </location>
</feature>
<keyword evidence="4 7" id="KW-1133">Transmembrane helix</keyword>
<dbReference type="Proteomes" id="UP000054408">
    <property type="component" value="Unassembled WGS sequence"/>
</dbReference>
<feature type="transmembrane region" description="Helical" evidence="7">
    <location>
        <begin position="302"/>
        <end position="327"/>
    </location>
</feature>
<dbReference type="PANTHER" id="PTHR12385:SF14">
    <property type="entry name" value="CHOLINE TRANSPORTER-LIKE 2"/>
    <property type="match status" value="1"/>
</dbReference>
<gene>
    <name evidence="8" type="ORF">AMSG_06243</name>
</gene>
<dbReference type="EMBL" id="GL349458">
    <property type="protein sequence ID" value="KNC49936.1"/>
    <property type="molecule type" value="Genomic_DNA"/>
</dbReference>
<evidence type="ECO:0000256" key="7">
    <source>
        <dbReference type="RuleBase" id="RU368066"/>
    </source>
</evidence>
<feature type="transmembrane region" description="Helical" evidence="7">
    <location>
        <begin position="387"/>
        <end position="407"/>
    </location>
</feature>
<evidence type="ECO:0000256" key="1">
    <source>
        <dbReference type="ARBA" id="ARBA00004141"/>
    </source>
</evidence>
<accession>A0A0L0DCU2</accession>
<feature type="transmembrane region" description="Helical" evidence="7">
    <location>
        <begin position="483"/>
        <end position="508"/>
    </location>
</feature>
<dbReference type="GO" id="GO:0022857">
    <property type="term" value="F:transmembrane transporter activity"/>
    <property type="evidence" value="ECO:0007669"/>
    <property type="project" value="UniProtKB-UniRule"/>
</dbReference>
<keyword evidence="6" id="KW-0325">Glycoprotein</keyword>
<evidence type="ECO:0000256" key="4">
    <source>
        <dbReference type="ARBA" id="ARBA00022989"/>
    </source>
</evidence>
<dbReference type="InterPro" id="IPR007603">
    <property type="entry name" value="Choline_transptr-like"/>
</dbReference>
<dbReference type="GO" id="GO:0005886">
    <property type="term" value="C:plasma membrane"/>
    <property type="evidence" value="ECO:0007669"/>
    <property type="project" value="UniProtKB-SubCell"/>
</dbReference>
<dbReference type="OMA" id="SQRKCRD"/>
<dbReference type="AlphaFoldDB" id="A0A0L0DCU2"/>
<dbReference type="OrthoDB" id="420519at2759"/>
<evidence type="ECO:0000256" key="2">
    <source>
        <dbReference type="ARBA" id="ARBA00007168"/>
    </source>
</evidence>
<reference evidence="8 9" key="1">
    <citation type="submission" date="2010-05" db="EMBL/GenBank/DDBJ databases">
        <title>The Genome Sequence of Thecamonas trahens ATCC 50062.</title>
        <authorList>
            <consortium name="The Broad Institute Genome Sequencing Platform"/>
            <person name="Russ C."/>
            <person name="Cuomo C."/>
            <person name="Shea T."/>
            <person name="Young S.K."/>
            <person name="Zeng Q."/>
            <person name="Koehrsen M."/>
            <person name="Haas B."/>
            <person name="Borodovsky M."/>
            <person name="Guigo R."/>
            <person name="Alvarado L."/>
            <person name="Berlin A."/>
            <person name="Bochicchio J."/>
            <person name="Borenstein D."/>
            <person name="Chapman S."/>
            <person name="Chen Z."/>
            <person name="Freedman E."/>
            <person name="Gellesch M."/>
            <person name="Goldberg J."/>
            <person name="Griggs A."/>
            <person name="Gujja S."/>
            <person name="Heilman E."/>
            <person name="Heiman D."/>
            <person name="Hepburn T."/>
            <person name="Howarth C."/>
            <person name="Jen D."/>
            <person name="Larson L."/>
            <person name="Mehta T."/>
            <person name="Park D."/>
            <person name="Pearson M."/>
            <person name="Roberts A."/>
            <person name="Saif S."/>
            <person name="Shenoy N."/>
            <person name="Sisk P."/>
            <person name="Stolte C."/>
            <person name="Sykes S."/>
            <person name="Thomson T."/>
            <person name="Walk T."/>
            <person name="White J."/>
            <person name="Yandava C."/>
            <person name="Burger G."/>
            <person name="Gray M.W."/>
            <person name="Holland P.W.H."/>
            <person name="King N."/>
            <person name="Lang F.B.F."/>
            <person name="Roger A.J."/>
            <person name="Ruiz-Trillo I."/>
            <person name="Lander E."/>
            <person name="Nusbaum C."/>
        </authorList>
    </citation>
    <scope>NUCLEOTIDE SEQUENCE [LARGE SCALE GENOMIC DNA]</scope>
    <source>
        <strain evidence="8 9">ATCC 50062</strain>
    </source>
</reference>
<feature type="transmembrane region" description="Helical" evidence="7">
    <location>
        <begin position="198"/>
        <end position="219"/>
    </location>
</feature>
<evidence type="ECO:0000313" key="8">
    <source>
        <dbReference type="EMBL" id="KNC49936.1"/>
    </source>
</evidence>
<feature type="transmembrane region" description="Helical" evidence="7">
    <location>
        <begin position="348"/>
        <end position="367"/>
    </location>
</feature>
<evidence type="ECO:0000256" key="6">
    <source>
        <dbReference type="ARBA" id="ARBA00023180"/>
    </source>
</evidence>
<dbReference type="STRING" id="461836.A0A0L0DCU2"/>
<dbReference type="PANTHER" id="PTHR12385">
    <property type="entry name" value="CHOLINE TRANSPORTER-LIKE (SLC FAMILY 44)"/>
    <property type="match status" value="1"/>
</dbReference>
<keyword evidence="5 7" id="KW-0472">Membrane</keyword>
<feature type="transmembrane region" description="Helical" evidence="7">
    <location>
        <begin position="121"/>
        <end position="140"/>
    </location>
</feature>
<keyword evidence="3 7" id="KW-0812">Transmembrane</keyword>
<comment type="similarity">
    <text evidence="2 7">Belongs to the CTL (choline transporter-like) family.</text>
</comment>